<dbReference type="EMBL" id="CP073347">
    <property type="protein sequence ID" value="UTW12194.1"/>
    <property type="molecule type" value="Genomic_DNA"/>
</dbReference>
<keyword evidence="1" id="KW-1133">Transmembrane helix</keyword>
<evidence type="ECO:0000313" key="3">
    <source>
        <dbReference type="Proteomes" id="UP001058461"/>
    </source>
</evidence>
<gene>
    <name evidence="2" type="ORF">KDW95_00425</name>
</gene>
<sequence>MYQNHSIIGTERHTGQHPANTRRHLVDIWDLLAVIVVVVLVVHLWPFDEAGPGHRNEQGYSMESRPQADQIIKDPVKKEKSVTFQENGFVSGGGLSSIPEDGYDDSFGANVIEKIIVQLALFQQREGWTLLPGDVADALRALDRLVAQGVIAIPAIRGYLRDSTDSSAAGGGFEQTGYASLRLALFDVLRQIGGKQAEAIWYEELRATDNPVEIEALGRYLEEQAPGLYRRDVVTAARDAFDVATDDGVHGLDIGPLFQVFKDYGDESLVDDLSQVSQLRWGQYAAVTLAGLPGGVGISSLTRWVEGASPRNASAAFALKILAQSADYPEAQVALLNGLRDGQISEAHWPEFAKLLAGTYRIQLEPPSRGYTSWGQEIDNVQAPVLRSRTYSSRTPGGGQVLYGVESAAPVLLPEQAESRMELIEALLGETQSPIARRELERAFETIWAFYRDQERMRY</sequence>
<evidence type="ECO:0000313" key="2">
    <source>
        <dbReference type="EMBL" id="UTW12194.1"/>
    </source>
</evidence>
<keyword evidence="3" id="KW-1185">Reference proteome</keyword>
<evidence type="ECO:0000256" key="1">
    <source>
        <dbReference type="SAM" id="Phobius"/>
    </source>
</evidence>
<dbReference type="RefSeq" id="WP_255854254.1">
    <property type="nucleotide sequence ID" value="NZ_CP073347.1"/>
</dbReference>
<name>A0ABY5HJR6_9GAMM</name>
<keyword evidence="1" id="KW-0472">Membrane</keyword>
<proteinExistence type="predicted"/>
<organism evidence="2 3">
    <name type="scientific">Marinobacterium rhizophilum</name>
    <dbReference type="NCBI Taxonomy" id="420402"/>
    <lineage>
        <taxon>Bacteria</taxon>
        <taxon>Pseudomonadati</taxon>
        <taxon>Pseudomonadota</taxon>
        <taxon>Gammaproteobacteria</taxon>
        <taxon>Oceanospirillales</taxon>
        <taxon>Oceanospirillaceae</taxon>
        <taxon>Marinobacterium</taxon>
    </lineage>
</organism>
<protein>
    <submittedName>
        <fullName evidence="2">Uncharacterized protein</fullName>
    </submittedName>
</protein>
<accession>A0ABY5HJR6</accession>
<keyword evidence="1" id="KW-0812">Transmembrane</keyword>
<dbReference type="Proteomes" id="UP001058461">
    <property type="component" value="Chromosome"/>
</dbReference>
<feature type="transmembrane region" description="Helical" evidence="1">
    <location>
        <begin position="28"/>
        <end position="47"/>
    </location>
</feature>
<reference evidence="2" key="1">
    <citation type="submission" date="2021-04" db="EMBL/GenBank/DDBJ databases">
        <title>Oceanospirillales bacteria with DddD are important DMSP degraders in coastal seawater.</title>
        <authorList>
            <person name="Liu J."/>
        </authorList>
    </citation>
    <scope>NUCLEOTIDE SEQUENCE</scope>
    <source>
        <strain evidence="2">D13-1</strain>
    </source>
</reference>